<dbReference type="InterPro" id="IPR000225">
    <property type="entry name" value="Armadillo"/>
</dbReference>
<dbReference type="GO" id="GO:0006606">
    <property type="term" value="P:protein import into nucleus"/>
    <property type="evidence" value="ECO:0007669"/>
    <property type="project" value="InterPro"/>
</dbReference>
<dbReference type="PANTHER" id="PTHR10527">
    <property type="entry name" value="IMPORTIN BETA"/>
    <property type="match status" value="1"/>
</dbReference>
<keyword evidence="7" id="KW-0539">Nucleus</keyword>
<dbReference type="EMBL" id="BSXN01003039">
    <property type="protein sequence ID" value="GME78340.1"/>
    <property type="molecule type" value="Genomic_DNA"/>
</dbReference>
<protein>
    <submittedName>
        <fullName evidence="9">Unnamed protein product</fullName>
    </submittedName>
</protein>
<keyword evidence="4" id="KW-0963">Cytoplasm</keyword>
<evidence type="ECO:0000256" key="1">
    <source>
        <dbReference type="ARBA" id="ARBA00004123"/>
    </source>
</evidence>
<evidence type="ECO:0000313" key="10">
    <source>
        <dbReference type="Proteomes" id="UP001165120"/>
    </source>
</evidence>
<evidence type="ECO:0000313" key="9">
    <source>
        <dbReference type="EMBL" id="GME78340.1"/>
    </source>
</evidence>
<evidence type="ECO:0000259" key="8">
    <source>
        <dbReference type="Pfam" id="PF25574"/>
    </source>
</evidence>
<dbReference type="InterPro" id="IPR058584">
    <property type="entry name" value="IMB1_TNPO1-like_TPR"/>
</dbReference>
<evidence type="ECO:0000256" key="6">
    <source>
        <dbReference type="ARBA" id="ARBA00022927"/>
    </source>
</evidence>
<dbReference type="GO" id="GO:0005737">
    <property type="term" value="C:cytoplasm"/>
    <property type="evidence" value="ECO:0007669"/>
    <property type="project" value="UniProtKB-SubCell"/>
</dbReference>
<evidence type="ECO:0000256" key="3">
    <source>
        <dbReference type="ARBA" id="ARBA00022448"/>
    </source>
</evidence>
<dbReference type="Pfam" id="PF13513">
    <property type="entry name" value="HEAT_EZ"/>
    <property type="match status" value="1"/>
</dbReference>
<keyword evidence="6" id="KW-0653">Protein transport</keyword>
<dbReference type="Pfam" id="PF25574">
    <property type="entry name" value="TPR_IMB1"/>
    <property type="match status" value="1"/>
</dbReference>
<dbReference type="AlphaFoldDB" id="A0A9W6T504"/>
<accession>A0A9W6T504</accession>
<reference evidence="9" key="1">
    <citation type="submission" date="2023-04" db="EMBL/GenBank/DDBJ databases">
        <title>Candida boidinii NBRC 10035.</title>
        <authorList>
            <person name="Ichikawa N."/>
            <person name="Sato H."/>
            <person name="Tonouchi N."/>
        </authorList>
    </citation>
    <scope>NUCLEOTIDE SEQUENCE</scope>
    <source>
        <strain evidence="9">NBRC 10035</strain>
    </source>
</reference>
<proteinExistence type="predicted"/>
<evidence type="ECO:0000256" key="4">
    <source>
        <dbReference type="ARBA" id="ARBA00022490"/>
    </source>
</evidence>
<comment type="caution">
    <text evidence="9">The sequence shown here is derived from an EMBL/GenBank/DDBJ whole genome shotgun (WGS) entry which is preliminary data.</text>
</comment>
<comment type="subcellular location">
    <subcellularLocation>
        <location evidence="2">Cytoplasm</location>
    </subcellularLocation>
    <subcellularLocation>
        <location evidence="1">Nucleus</location>
    </subcellularLocation>
</comment>
<dbReference type="Gene3D" id="1.25.10.10">
    <property type="entry name" value="Leucine-rich Repeat Variant"/>
    <property type="match status" value="1"/>
</dbReference>
<name>A0A9W6T504_CANBO</name>
<dbReference type="Proteomes" id="UP001165120">
    <property type="component" value="Unassembled WGS sequence"/>
</dbReference>
<dbReference type="InterPro" id="IPR016024">
    <property type="entry name" value="ARM-type_fold"/>
</dbReference>
<feature type="domain" description="Importin subunit beta-1/Transportin-1-like TPR repeats" evidence="8">
    <location>
        <begin position="107"/>
        <end position="498"/>
    </location>
</feature>
<sequence length="522" mass="57786">MAAGACLQLYAQDTGNYVVQSTLQFVEANLNSENWRNREAAVMAFGSIIDGPDREQLKTLIGQALPPILNLINDSVLQVKDTVAWCLGRIADMVIDAIDVEIMLPEIIKALLIGLADHPKVSTNCCWTLINLVEQLCSDAASQDESVMSKYYESLVPVLFQIASKSDNEYSARTSAFEALSALVLYSARCDMPIVNQIVNEILTKLDHTIDLQLQYNSAESTATNEDKSLLSDLQSNILNLLTNAIRRVDGEIINASDNLMEKFLRLLQIQDSDSIIDEDVFMAISAIASAINKNFEKYMPAFLPFLTKALENVASPICNDAIGLIVDISHSLGDSFIPYCQGFMAILGSTLSNQNLRRELRPLILSCFGDIASSIGHEFIQYLDVVMVICNTAQTVQPEDSSVQTEDFVTSLKESILDAYVGIITGLHDFPDAIAPYIDQIFELLMYINSDTYLSNSDSVCRAAVGIIGDLLSIFNDGRLRGYCEKEWVSGFIKRTRSNPKFSESTKSVARWAREQQKAQI</sequence>
<evidence type="ECO:0000256" key="5">
    <source>
        <dbReference type="ARBA" id="ARBA00022737"/>
    </source>
</evidence>
<dbReference type="SUPFAM" id="SSF48371">
    <property type="entry name" value="ARM repeat"/>
    <property type="match status" value="1"/>
</dbReference>
<gene>
    <name evidence="9" type="ORF">Cboi02_000578900</name>
</gene>
<keyword evidence="10" id="KW-1185">Reference proteome</keyword>
<keyword evidence="3" id="KW-0813">Transport</keyword>
<organism evidence="9 10">
    <name type="scientific">Candida boidinii</name>
    <name type="common">Yeast</name>
    <dbReference type="NCBI Taxonomy" id="5477"/>
    <lineage>
        <taxon>Eukaryota</taxon>
        <taxon>Fungi</taxon>
        <taxon>Dikarya</taxon>
        <taxon>Ascomycota</taxon>
        <taxon>Saccharomycotina</taxon>
        <taxon>Pichiomycetes</taxon>
        <taxon>Pichiales</taxon>
        <taxon>Pichiaceae</taxon>
        <taxon>Ogataea</taxon>
        <taxon>Ogataea/Candida clade</taxon>
    </lineage>
</organism>
<evidence type="ECO:0000256" key="7">
    <source>
        <dbReference type="ARBA" id="ARBA00023242"/>
    </source>
</evidence>
<keyword evidence="5" id="KW-0677">Repeat</keyword>
<dbReference type="InterPro" id="IPR011989">
    <property type="entry name" value="ARM-like"/>
</dbReference>
<dbReference type="InterPro" id="IPR040122">
    <property type="entry name" value="Importin_beta"/>
</dbReference>
<dbReference type="SMART" id="SM00185">
    <property type="entry name" value="ARM"/>
    <property type="match status" value="2"/>
</dbReference>
<evidence type="ECO:0000256" key="2">
    <source>
        <dbReference type="ARBA" id="ARBA00004496"/>
    </source>
</evidence>